<gene>
    <name evidence="2" type="ORF">SAMN04488500_10337</name>
</gene>
<name>A0A1W1Z6E6_9FIRM</name>
<dbReference type="AlphaFoldDB" id="A0A1W1Z6E6"/>
<dbReference type="EMBL" id="FWXI01000003">
    <property type="protein sequence ID" value="SMC44057.1"/>
    <property type="molecule type" value="Genomic_DNA"/>
</dbReference>
<reference evidence="2 3" key="1">
    <citation type="submission" date="2017-04" db="EMBL/GenBank/DDBJ databases">
        <authorList>
            <person name="Afonso C.L."/>
            <person name="Miller P.J."/>
            <person name="Scott M.A."/>
            <person name="Spackman E."/>
            <person name="Goraichik I."/>
            <person name="Dimitrov K.M."/>
            <person name="Suarez D.L."/>
            <person name="Swayne D.E."/>
        </authorList>
    </citation>
    <scope>NUCLEOTIDE SEQUENCE [LARGE SCALE GENOMIC DNA]</scope>
    <source>
        <strain evidence="2 3">DSM 5090</strain>
    </source>
</reference>
<accession>A0A1W1Z6E6</accession>
<evidence type="ECO:0000313" key="3">
    <source>
        <dbReference type="Proteomes" id="UP000192738"/>
    </source>
</evidence>
<keyword evidence="3" id="KW-1185">Reference proteome</keyword>
<dbReference type="Proteomes" id="UP000192738">
    <property type="component" value="Unassembled WGS sequence"/>
</dbReference>
<feature type="region of interest" description="Disordered" evidence="1">
    <location>
        <begin position="112"/>
        <end position="146"/>
    </location>
</feature>
<dbReference type="RefSeq" id="WP_084574398.1">
    <property type="nucleotide sequence ID" value="NZ_CP155572.1"/>
</dbReference>
<protein>
    <submittedName>
        <fullName evidence="2">Uncharacterized protein</fullName>
    </submittedName>
</protein>
<proteinExistence type="predicted"/>
<evidence type="ECO:0000256" key="1">
    <source>
        <dbReference type="SAM" id="MobiDB-lite"/>
    </source>
</evidence>
<organism evidence="2 3">
    <name type="scientific">Sporomusa malonica</name>
    <dbReference type="NCBI Taxonomy" id="112901"/>
    <lineage>
        <taxon>Bacteria</taxon>
        <taxon>Bacillati</taxon>
        <taxon>Bacillota</taxon>
        <taxon>Negativicutes</taxon>
        <taxon>Selenomonadales</taxon>
        <taxon>Sporomusaceae</taxon>
        <taxon>Sporomusa</taxon>
    </lineage>
</organism>
<sequence length="146" mass="15871">MGLLNITEDLVLGGVKSLDQAYRETKGAFTSAKSNFASVRNNLEDVYKEYAPCAKEVLITGRAKAEDIYEAGSARAQEVFEQGKAKAGDFYERSKEAYDDARLRSRVRKYTPSDNADDYIDVTAEPTGGAASSAFTKNRPGAGTSH</sequence>
<evidence type="ECO:0000313" key="2">
    <source>
        <dbReference type="EMBL" id="SMC44057.1"/>
    </source>
</evidence>